<evidence type="ECO:0000256" key="3">
    <source>
        <dbReference type="ARBA" id="ARBA00022737"/>
    </source>
</evidence>
<dbReference type="Pfam" id="PF13187">
    <property type="entry name" value="Fer4_9"/>
    <property type="match status" value="1"/>
</dbReference>
<evidence type="ECO:0000256" key="4">
    <source>
        <dbReference type="ARBA" id="ARBA00023004"/>
    </source>
</evidence>
<proteinExistence type="predicted"/>
<sequence length="178" mass="19972">MTNLSRRALLGGTLFQKLHHQNIAINSKVIRTVPRPPTAVDEDIFKRLCTQCGQCKTVCPEHVIIFKDGYPVINIEYSACTLCFKCKAVCPTNALSNLLNDTGLRVHITNTCINEYVYCNECEASCPVSALQWQDKQIPTIDHDKCIGCGLCKNDCYIEAITMQEETMCSDNNESKFL</sequence>
<dbReference type="GO" id="GO:0051539">
    <property type="term" value="F:4 iron, 4 sulfur cluster binding"/>
    <property type="evidence" value="ECO:0007669"/>
    <property type="project" value="UniProtKB-KW"/>
</dbReference>
<evidence type="ECO:0000256" key="2">
    <source>
        <dbReference type="ARBA" id="ARBA00022723"/>
    </source>
</evidence>
<keyword evidence="1" id="KW-0004">4Fe-4S</keyword>
<dbReference type="PROSITE" id="PS00198">
    <property type="entry name" value="4FE4S_FER_1"/>
    <property type="match status" value="2"/>
</dbReference>
<feature type="domain" description="4Fe-4S ferredoxin-type" evidence="6">
    <location>
        <begin position="137"/>
        <end position="166"/>
    </location>
</feature>
<comment type="caution">
    <text evidence="7">The sequence shown here is derived from an EMBL/GenBank/DDBJ whole genome shotgun (WGS) entry which is preliminary data.</text>
</comment>
<evidence type="ECO:0000313" key="8">
    <source>
        <dbReference type="Proteomes" id="UP000241440"/>
    </source>
</evidence>
<dbReference type="SUPFAM" id="SSF54862">
    <property type="entry name" value="4Fe-4S ferredoxins"/>
    <property type="match status" value="1"/>
</dbReference>
<dbReference type="InterPro" id="IPR017900">
    <property type="entry name" value="4Fe4S_Fe_S_CS"/>
</dbReference>
<dbReference type="PANTHER" id="PTHR24960:SF85">
    <property type="entry name" value="POLYFERREDOXIN PROTEIN VHUB"/>
    <property type="match status" value="1"/>
</dbReference>
<organism evidence="7 8">
    <name type="scientific">Photobacterium angustum</name>
    <dbReference type="NCBI Taxonomy" id="661"/>
    <lineage>
        <taxon>Bacteria</taxon>
        <taxon>Pseudomonadati</taxon>
        <taxon>Pseudomonadota</taxon>
        <taxon>Gammaproteobacteria</taxon>
        <taxon>Vibrionales</taxon>
        <taxon>Vibrionaceae</taxon>
        <taxon>Photobacterium</taxon>
    </lineage>
</organism>
<dbReference type="PANTHER" id="PTHR24960">
    <property type="entry name" value="PHOTOSYSTEM I IRON-SULFUR CENTER-RELATED"/>
    <property type="match status" value="1"/>
</dbReference>
<evidence type="ECO:0000313" key="7">
    <source>
        <dbReference type="EMBL" id="PSX06200.1"/>
    </source>
</evidence>
<dbReference type="GO" id="GO:0046872">
    <property type="term" value="F:metal ion binding"/>
    <property type="evidence" value="ECO:0007669"/>
    <property type="project" value="UniProtKB-KW"/>
</dbReference>
<dbReference type="Proteomes" id="UP000241440">
    <property type="component" value="Unassembled WGS sequence"/>
</dbReference>
<feature type="domain" description="4Fe-4S ferredoxin-type" evidence="6">
    <location>
        <begin position="104"/>
        <end position="136"/>
    </location>
</feature>
<dbReference type="EMBL" id="PYOY01000008">
    <property type="protein sequence ID" value="PSX06200.1"/>
    <property type="molecule type" value="Genomic_DNA"/>
</dbReference>
<dbReference type="Pfam" id="PF12838">
    <property type="entry name" value="Fer4_7"/>
    <property type="match status" value="1"/>
</dbReference>
<evidence type="ECO:0000256" key="1">
    <source>
        <dbReference type="ARBA" id="ARBA00022485"/>
    </source>
</evidence>
<dbReference type="Gene3D" id="3.30.70.20">
    <property type="match status" value="2"/>
</dbReference>
<reference evidence="7 8" key="1">
    <citation type="submission" date="2018-01" db="EMBL/GenBank/DDBJ databases">
        <title>Whole genome sequencing of Histamine producing bacteria.</title>
        <authorList>
            <person name="Butler K."/>
        </authorList>
    </citation>
    <scope>NUCLEOTIDE SEQUENCE [LARGE SCALE GENOMIC DNA]</scope>
    <source>
        <strain evidence="7 8">A2-1</strain>
    </source>
</reference>
<keyword evidence="4" id="KW-0408">Iron</keyword>
<evidence type="ECO:0000256" key="5">
    <source>
        <dbReference type="ARBA" id="ARBA00023014"/>
    </source>
</evidence>
<dbReference type="AlphaFoldDB" id="A0A855SF90"/>
<dbReference type="NCBIfam" id="TIGR00402">
    <property type="entry name" value="napF"/>
    <property type="match status" value="1"/>
</dbReference>
<keyword evidence="3" id="KW-0677">Repeat</keyword>
<dbReference type="InterPro" id="IPR050157">
    <property type="entry name" value="PSI_iron-sulfur_center"/>
</dbReference>
<gene>
    <name evidence="7" type="primary">napF</name>
    <name evidence="7" type="ORF">C0W41_14970</name>
</gene>
<dbReference type="InterPro" id="IPR017896">
    <property type="entry name" value="4Fe4S_Fe-S-bd"/>
</dbReference>
<dbReference type="PROSITE" id="PS51379">
    <property type="entry name" value="4FE4S_FER_2"/>
    <property type="match status" value="4"/>
</dbReference>
<accession>A0A855SF90</accession>
<keyword evidence="2" id="KW-0479">Metal-binding</keyword>
<protein>
    <submittedName>
        <fullName evidence="7">Ferredoxin-type protein NapF</fullName>
    </submittedName>
</protein>
<name>A0A855SF90_PHOAN</name>
<dbReference type="RefSeq" id="WP_045083462.1">
    <property type="nucleotide sequence ID" value="NZ_JZSS01000016.1"/>
</dbReference>
<feature type="domain" description="4Fe-4S ferredoxin-type" evidence="6">
    <location>
        <begin position="71"/>
        <end position="101"/>
    </location>
</feature>
<keyword evidence="5" id="KW-0411">Iron-sulfur</keyword>
<dbReference type="CDD" id="cd10564">
    <property type="entry name" value="NapF_like"/>
    <property type="match status" value="1"/>
</dbReference>
<feature type="domain" description="4Fe-4S ferredoxin-type" evidence="6">
    <location>
        <begin position="36"/>
        <end position="69"/>
    </location>
</feature>
<evidence type="ECO:0000259" key="6">
    <source>
        <dbReference type="PROSITE" id="PS51379"/>
    </source>
</evidence>
<dbReference type="InterPro" id="IPR004496">
    <property type="entry name" value="NapF"/>
</dbReference>